<dbReference type="KEGG" id="pmy:Pmen_2987"/>
<proteinExistence type="predicted"/>
<organism evidence="1">
    <name type="scientific">Ectopseudomonas mendocina (strain ymp)</name>
    <name type="common">Pseudomonas mendocina</name>
    <dbReference type="NCBI Taxonomy" id="399739"/>
    <lineage>
        <taxon>Bacteria</taxon>
        <taxon>Pseudomonadati</taxon>
        <taxon>Pseudomonadota</taxon>
        <taxon>Gammaproteobacteria</taxon>
        <taxon>Pseudomonadales</taxon>
        <taxon>Pseudomonadaceae</taxon>
        <taxon>Ectopseudomonas</taxon>
    </lineage>
</organism>
<reference evidence="1" key="1">
    <citation type="submission" date="2007-04" db="EMBL/GenBank/DDBJ databases">
        <title>Complete sequence of Pseudomonas mendocina ymp.</title>
        <authorList>
            <consortium name="US DOE Joint Genome Institute"/>
            <person name="Copeland A."/>
            <person name="Lucas S."/>
            <person name="Lapidus A."/>
            <person name="Barry K."/>
            <person name="Glavina del Rio T."/>
            <person name="Dalin E."/>
            <person name="Tice H."/>
            <person name="Pitluck S."/>
            <person name="Kiss H."/>
            <person name="Brettin T."/>
            <person name="Detter J.C."/>
            <person name="Bruce D."/>
            <person name="Han C."/>
            <person name="Schmutz J."/>
            <person name="Larimer F."/>
            <person name="Land M."/>
            <person name="Hauser L."/>
            <person name="Kyrpides N."/>
            <person name="Mikhailova N."/>
            <person name="Hersman L."/>
            <person name="Dubois J."/>
            <person name="Maurice P."/>
            <person name="Richardson P."/>
        </authorList>
    </citation>
    <scope>NUCLEOTIDE SEQUENCE [LARGE SCALE GENOMIC DNA]</scope>
    <source>
        <strain evidence="1">Ymp</strain>
    </source>
</reference>
<name>A4XWM6_ECTM1</name>
<dbReference type="EMBL" id="CP000680">
    <property type="protein sequence ID" value="ABP85742.1"/>
    <property type="molecule type" value="Genomic_DNA"/>
</dbReference>
<dbReference type="STRING" id="399739.Pmen_2987"/>
<dbReference type="eggNOG" id="ENOG50317I3">
    <property type="taxonomic scope" value="Bacteria"/>
</dbReference>
<sequence length="82" mass="9094">MLSNCQQRQGSLRNKAVMTGKTKVIHLHRRDPQEALTRLNRITGLQFARWPESLLAHVAPENLQQVDEPVQQPSAAPGVSSG</sequence>
<dbReference type="HOGENOM" id="CLU_2555684_0_0_6"/>
<evidence type="ECO:0000313" key="1">
    <source>
        <dbReference type="EMBL" id="ABP85742.1"/>
    </source>
</evidence>
<dbReference type="AlphaFoldDB" id="A4XWM6"/>
<gene>
    <name evidence="1" type="ordered locus">Pmen_2987</name>
</gene>
<accession>A4XWM6</accession>
<protein>
    <submittedName>
        <fullName evidence="1">Uncharacterized protein</fullName>
    </submittedName>
</protein>